<protein>
    <submittedName>
        <fullName evidence="1">Uncharacterized protein</fullName>
    </submittedName>
</protein>
<organism evidence="1 2">
    <name type="scientific">Hibiscus sabdariffa</name>
    <name type="common">roselle</name>
    <dbReference type="NCBI Taxonomy" id="183260"/>
    <lineage>
        <taxon>Eukaryota</taxon>
        <taxon>Viridiplantae</taxon>
        <taxon>Streptophyta</taxon>
        <taxon>Embryophyta</taxon>
        <taxon>Tracheophyta</taxon>
        <taxon>Spermatophyta</taxon>
        <taxon>Magnoliopsida</taxon>
        <taxon>eudicotyledons</taxon>
        <taxon>Gunneridae</taxon>
        <taxon>Pentapetalae</taxon>
        <taxon>rosids</taxon>
        <taxon>malvids</taxon>
        <taxon>Malvales</taxon>
        <taxon>Malvaceae</taxon>
        <taxon>Malvoideae</taxon>
        <taxon>Hibiscus</taxon>
    </lineage>
</organism>
<keyword evidence="2" id="KW-1185">Reference proteome</keyword>
<name>A0ABR2AG40_9ROSI</name>
<evidence type="ECO:0000313" key="2">
    <source>
        <dbReference type="Proteomes" id="UP001396334"/>
    </source>
</evidence>
<comment type="caution">
    <text evidence="1">The sequence shown here is derived from an EMBL/GenBank/DDBJ whole genome shotgun (WGS) entry which is preliminary data.</text>
</comment>
<dbReference type="EMBL" id="JBBPBN010000257">
    <property type="protein sequence ID" value="KAK8492075.1"/>
    <property type="molecule type" value="Genomic_DNA"/>
</dbReference>
<accession>A0ABR2AG40</accession>
<evidence type="ECO:0000313" key="1">
    <source>
        <dbReference type="EMBL" id="KAK8492075.1"/>
    </source>
</evidence>
<dbReference type="Proteomes" id="UP001396334">
    <property type="component" value="Unassembled WGS sequence"/>
</dbReference>
<gene>
    <name evidence="1" type="ORF">V6N11_014197</name>
</gene>
<sequence>MLNNLLAFSLAIFLLSLSGAVTSVSPPSDEAAKARVSTAPKTKDSERVSFPLSSLVFLLSMRCGIDPTSPSCFYILLDDKARLSMFYPAFALLSTTGMVILPAPAFLSRGKSSFAKSELPLYLIVDDGSLRC</sequence>
<proteinExistence type="predicted"/>
<reference evidence="1 2" key="1">
    <citation type="journal article" date="2024" name="G3 (Bethesda)">
        <title>Genome assembly of Hibiscus sabdariffa L. provides insights into metabolisms of medicinal natural products.</title>
        <authorList>
            <person name="Kim T."/>
        </authorList>
    </citation>
    <scope>NUCLEOTIDE SEQUENCE [LARGE SCALE GENOMIC DNA]</scope>
    <source>
        <strain evidence="1">TK-2024</strain>
        <tissue evidence="1">Old leaves</tissue>
    </source>
</reference>